<gene>
    <name evidence="2" type="ORF">RRF57_011388</name>
</gene>
<evidence type="ECO:0000313" key="2">
    <source>
        <dbReference type="EMBL" id="KAK5635676.1"/>
    </source>
</evidence>
<protein>
    <recommendedName>
        <fullName evidence="4">BZIP domain-containing protein</fullName>
    </recommendedName>
</protein>
<evidence type="ECO:0000313" key="3">
    <source>
        <dbReference type="Proteomes" id="UP001305414"/>
    </source>
</evidence>
<evidence type="ECO:0000256" key="1">
    <source>
        <dbReference type="SAM" id="MobiDB-lite"/>
    </source>
</evidence>
<evidence type="ECO:0008006" key="4">
    <source>
        <dbReference type="Google" id="ProtNLM"/>
    </source>
</evidence>
<sequence>MISEAARWDGGVNESAMRAAEEELRRRRERGKQSQARFRKRQAEAAQETRAQNEKMKTAIAAIVRAAQRSDQNGVLEAVRAAADVAGVDGLGLNQETSGEDLKSGDGNVRHSSLVKDSRQSTSSNMQHLRLKIPMNQAHSNSAKPWSRDILAGCLSPRLDYGIWIDTPKPPAYIMPFIGEGRYTFRGHLYWACTDYLIALCRVITTPHSQSLWFGGQPGSCPTPQEAEDRVWTHIRHWPPVENVPMLQSMAEKQVYYRDCGYSDNAACNEELGTCPLGHPIGDPNIWMSITDLERHRCLFRLERTIAVCCVKQSTKAMSEDLVSVVRLLMKNLAESFICFGDGPRWRTDAVSTLFKDAMRM</sequence>
<comment type="caution">
    <text evidence="2">The sequence shown here is derived from an EMBL/GenBank/DDBJ whole genome shotgun (WGS) entry which is preliminary data.</text>
</comment>
<reference evidence="2 3" key="1">
    <citation type="submission" date="2023-10" db="EMBL/GenBank/DDBJ databases">
        <title>Draft genome sequence of Xylaria bambusicola isolate GMP-LS, the root and basal stem rot pathogen of sugarcane in Indonesia.</title>
        <authorList>
            <person name="Selvaraj P."/>
            <person name="Muralishankar V."/>
            <person name="Muruganantham S."/>
            <person name="Sp S."/>
            <person name="Haryani S."/>
            <person name="Lau K.J.X."/>
            <person name="Naqvi N.I."/>
        </authorList>
    </citation>
    <scope>NUCLEOTIDE SEQUENCE [LARGE SCALE GENOMIC DNA]</scope>
    <source>
        <strain evidence="2">GMP-LS</strain>
    </source>
</reference>
<dbReference type="Proteomes" id="UP001305414">
    <property type="component" value="Unassembled WGS sequence"/>
</dbReference>
<organism evidence="2 3">
    <name type="scientific">Xylaria bambusicola</name>
    <dbReference type="NCBI Taxonomy" id="326684"/>
    <lineage>
        <taxon>Eukaryota</taxon>
        <taxon>Fungi</taxon>
        <taxon>Dikarya</taxon>
        <taxon>Ascomycota</taxon>
        <taxon>Pezizomycotina</taxon>
        <taxon>Sordariomycetes</taxon>
        <taxon>Xylariomycetidae</taxon>
        <taxon>Xylariales</taxon>
        <taxon>Xylariaceae</taxon>
        <taxon>Xylaria</taxon>
    </lineage>
</organism>
<dbReference type="EMBL" id="JAWHQM010000056">
    <property type="protein sequence ID" value="KAK5635676.1"/>
    <property type="molecule type" value="Genomic_DNA"/>
</dbReference>
<accession>A0AAN7ZD57</accession>
<proteinExistence type="predicted"/>
<name>A0AAN7ZD57_9PEZI</name>
<feature type="region of interest" description="Disordered" evidence="1">
    <location>
        <begin position="1"/>
        <end position="54"/>
    </location>
</feature>
<keyword evidence="3" id="KW-1185">Reference proteome</keyword>
<dbReference type="AlphaFoldDB" id="A0AAN7ZD57"/>
<feature type="region of interest" description="Disordered" evidence="1">
    <location>
        <begin position="93"/>
        <end position="125"/>
    </location>
</feature>